<organism evidence="2 3">
    <name type="scientific">Nitzschia inconspicua</name>
    <dbReference type="NCBI Taxonomy" id="303405"/>
    <lineage>
        <taxon>Eukaryota</taxon>
        <taxon>Sar</taxon>
        <taxon>Stramenopiles</taxon>
        <taxon>Ochrophyta</taxon>
        <taxon>Bacillariophyta</taxon>
        <taxon>Bacillariophyceae</taxon>
        <taxon>Bacillariophycidae</taxon>
        <taxon>Bacillariales</taxon>
        <taxon>Bacillariaceae</taxon>
        <taxon>Nitzschia</taxon>
    </lineage>
</organism>
<evidence type="ECO:0000313" key="2">
    <source>
        <dbReference type="EMBL" id="KAG7341841.1"/>
    </source>
</evidence>
<feature type="compositionally biased region" description="Basic residues" evidence="1">
    <location>
        <begin position="34"/>
        <end position="47"/>
    </location>
</feature>
<accession>A0A9K3KED7</accession>
<reference evidence="2" key="1">
    <citation type="journal article" date="2021" name="Sci. Rep.">
        <title>Diploid genomic architecture of Nitzschia inconspicua, an elite biomass production diatom.</title>
        <authorList>
            <person name="Oliver A."/>
            <person name="Podell S."/>
            <person name="Pinowska A."/>
            <person name="Traller J.C."/>
            <person name="Smith S.R."/>
            <person name="McClure R."/>
            <person name="Beliaev A."/>
            <person name="Bohutskyi P."/>
            <person name="Hill E.A."/>
            <person name="Rabines A."/>
            <person name="Zheng H."/>
            <person name="Allen L.Z."/>
            <person name="Kuo A."/>
            <person name="Grigoriev I.V."/>
            <person name="Allen A.E."/>
            <person name="Hazlebeck D."/>
            <person name="Allen E.E."/>
        </authorList>
    </citation>
    <scope>NUCLEOTIDE SEQUENCE</scope>
    <source>
        <strain evidence="2">Hildebrandi</strain>
    </source>
</reference>
<evidence type="ECO:0000313" key="3">
    <source>
        <dbReference type="Proteomes" id="UP000693970"/>
    </source>
</evidence>
<evidence type="ECO:0000256" key="1">
    <source>
        <dbReference type="SAM" id="MobiDB-lite"/>
    </source>
</evidence>
<protein>
    <submittedName>
        <fullName evidence="2">Uncharacterized protein</fullName>
    </submittedName>
</protein>
<dbReference type="EMBL" id="JAGRRH010000025">
    <property type="protein sequence ID" value="KAG7341841.1"/>
    <property type="molecule type" value="Genomic_DNA"/>
</dbReference>
<sequence>MSMGIGSSADGNLSKARVHSCVVDDWVRRCQGRNKHHKAVDKSKRRLKERERENAREQERNVKWAEMPTAQHLTEYCLMKAKEEWDVSTSLIAMYAKIDPGDCRSMEEFFET</sequence>
<reference evidence="2" key="2">
    <citation type="submission" date="2021-04" db="EMBL/GenBank/DDBJ databases">
        <authorList>
            <person name="Podell S."/>
        </authorList>
    </citation>
    <scope>NUCLEOTIDE SEQUENCE</scope>
    <source>
        <strain evidence="2">Hildebrandi</strain>
    </source>
</reference>
<dbReference type="Proteomes" id="UP000693970">
    <property type="component" value="Unassembled WGS sequence"/>
</dbReference>
<name>A0A9K3KED7_9STRA</name>
<feature type="compositionally biased region" description="Basic and acidic residues" evidence="1">
    <location>
        <begin position="48"/>
        <end position="63"/>
    </location>
</feature>
<proteinExistence type="predicted"/>
<keyword evidence="3" id="KW-1185">Reference proteome</keyword>
<comment type="caution">
    <text evidence="2">The sequence shown here is derived from an EMBL/GenBank/DDBJ whole genome shotgun (WGS) entry which is preliminary data.</text>
</comment>
<feature type="region of interest" description="Disordered" evidence="1">
    <location>
        <begin position="34"/>
        <end position="63"/>
    </location>
</feature>
<dbReference type="AlphaFoldDB" id="A0A9K3KED7"/>
<gene>
    <name evidence="2" type="ORF">IV203_006933</name>
</gene>